<proteinExistence type="predicted"/>
<keyword evidence="2" id="KW-1185">Reference proteome</keyword>
<dbReference type="Proteomes" id="UP000606730">
    <property type="component" value="Unassembled WGS sequence"/>
</dbReference>
<sequence length="55" mass="6133">MAAWADGLRALRIIRSVPYAGADRIRFDGFACASQPDWHPNGIKPDITPLKVRIK</sequence>
<protein>
    <submittedName>
        <fullName evidence="1">Uncharacterized protein</fullName>
    </submittedName>
</protein>
<gene>
    <name evidence="1" type="ORF">GCM10011517_20310</name>
</gene>
<dbReference type="EMBL" id="BMKN01000002">
    <property type="protein sequence ID" value="GGE52473.1"/>
    <property type="molecule type" value="Genomic_DNA"/>
</dbReference>
<comment type="caution">
    <text evidence="1">The sequence shown here is derived from an EMBL/GenBank/DDBJ whole genome shotgun (WGS) entry which is preliminary data.</text>
</comment>
<dbReference type="AlphaFoldDB" id="A0A917ELK4"/>
<name>A0A917ELK4_9RHOB</name>
<evidence type="ECO:0000313" key="1">
    <source>
        <dbReference type="EMBL" id="GGE52473.1"/>
    </source>
</evidence>
<accession>A0A917ELK4</accession>
<evidence type="ECO:0000313" key="2">
    <source>
        <dbReference type="Proteomes" id="UP000606730"/>
    </source>
</evidence>
<reference evidence="1" key="1">
    <citation type="journal article" date="2014" name="Int. J. Syst. Evol. Microbiol.">
        <title>Complete genome sequence of Corynebacterium casei LMG S-19264T (=DSM 44701T), isolated from a smear-ripened cheese.</title>
        <authorList>
            <consortium name="US DOE Joint Genome Institute (JGI-PGF)"/>
            <person name="Walter F."/>
            <person name="Albersmeier A."/>
            <person name="Kalinowski J."/>
            <person name="Ruckert C."/>
        </authorList>
    </citation>
    <scope>NUCLEOTIDE SEQUENCE</scope>
    <source>
        <strain evidence="1">CGMCC 1.16012</strain>
    </source>
</reference>
<organism evidence="1 2">
    <name type="scientific">Actibacterium pelagium</name>
    <dbReference type="NCBI Taxonomy" id="2029103"/>
    <lineage>
        <taxon>Bacteria</taxon>
        <taxon>Pseudomonadati</taxon>
        <taxon>Pseudomonadota</taxon>
        <taxon>Alphaproteobacteria</taxon>
        <taxon>Rhodobacterales</taxon>
        <taxon>Roseobacteraceae</taxon>
        <taxon>Actibacterium</taxon>
    </lineage>
</organism>
<reference evidence="1" key="2">
    <citation type="submission" date="2020-09" db="EMBL/GenBank/DDBJ databases">
        <authorList>
            <person name="Sun Q."/>
            <person name="Zhou Y."/>
        </authorList>
    </citation>
    <scope>NUCLEOTIDE SEQUENCE</scope>
    <source>
        <strain evidence="1">CGMCC 1.16012</strain>
    </source>
</reference>